<evidence type="ECO:0000259" key="4">
    <source>
        <dbReference type="Pfam" id="PF02885"/>
    </source>
</evidence>
<gene>
    <name evidence="5" type="ORF">UFOPK3402_01689</name>
</gene>
<dbReference type="GO" id="GO:0005829">
    <property type="term" value="C:cytosol"/>
    <property type="evidence" value="ECO:0007669"/>
    <property type="project" value="TreeGrafter"/>
</dbReference>
<dbReference type="AlphaFoldDB" id="A0A6J7EN26"/>
<name>A0A6J7EN26_9ZZZZ</name>
<dbReference type="InterPro" id="IPR017459">
    <property type="entry name" value="Glycosyl_Trfase_fam3_N_dom"/>
</dbReference>
<dbReference type="InterPro" id="IPR036320">
    <property type="entry name" value="Glycosyl_Trfase_fam3_N_dom_sf"/>
</dbReference>
<organism evidence="5">
    <name type="scientific">freshwater metagenome</name>
    <dbReference type="NCBI Taxonomy" id="449393"/>
    <lineage>
        <taxon>unclassified sequences</taxon>
        <taxon>metagenomes</taxon>
        <taxon>ecological metagenomes</taxon>
    </lineage>
</organism>
<dbReference type="NCBIfam" id="TIGR01245">
    <property type="entry name" value="trpD"/>
    <property type="match status" value="1"/>
</dbReference>
<dbReference type="Gene3D" id="3.40.1030.10">
    <property type="entry name" value="Nucleoside phosphorylase/phosphoribosyltransferase catalytic domain"/>
    <property type="match status" value="1"/>
</dbReference>
<keyword evidence="2" id="KW-0808">Transferase</keyword>
<dbReference type="Pfam" id="PF02885">
    <property type="entry name" value="Glycos_trans_3N"/>
    <property type="match status" value="1"/>
</dbReference>
<accession>A0A6J7EN26</accession>
<sequence length="361" mass="37271">MSTWPQILRTLTAGGDLTADEAAWAMNAILEGSATEAQIGGFAMALRAKGETPTEVEGFVRVMLEHARRVEHDFVALDVVGTGGDSSHSVNISTMSALVAAAAGAPIIKHGNRAASSSTGTADVLEELGVAIGLEPSQVAACAREAGIGFCFAPLHHPAMKFAAQARRDLGVPTLFNILGPLANPGLAEAALVGCADAARAMVMADVLHRRGVKALVVRGDDGLDEISTVTTTTVWDATGPTIEVSVLDPRDLDIELVDPALLVGGDRVRNAELLRLVLSGKPVPAGAAADADRVAAIRDVVALNSAAALVAYDAAMGRDSQGSVTERVGAHLVRTRALIADGAAERVLDVWVAVCRQMTA</sequence>
<evidence type="ECO:0000313" key="5">
    <source>
        <dbReference type="EMBL" id="CAB4884972.1"/>
    </source>
</evidence>
<dbReference type="EMBL" id="CAFBLS010000253">
    <property type="protein sequence ID" value="CAB4884972.1"/>
    <property type="molecule type" value="Genomic_DNA"/>
</dbReference>
<evidence type="ECO:0000259" key="3">
    <source>
        <dbReference type="Pfam" id="PF00591"/>
    </source>
</evidence>
<dbReference type="InterPro" id="IPR000312">
    <property type="entry name" value="Glycosyl_Trfase_fam3"/>
</dbReference>
<dbReference type="HAMAP" id="MF_00211">
    <property type="entry name" value="TrpD"/>
    <property type="match status" value="1"/>
</dbReference>
<feature type="domain" description="Glycosyl transferase family 3 N-terminal" evidence="4">
    <location>
        <begin position="6"/>
        <end position="67"/>
    </location>
</feature>
<dbReference type="InterPro" id="IPR005940">
    <property type="entry name" value="Anthranilate_Pribosyl_Tfrase"/>
</dbReference>
<reference evidence="5" key="1">
    <citation type="submission" date="2020-05" db="EMBL/GenBank/DDBJ databases">
        <authorList>
            <person name="Chiriac C."/>
            <person name="Salcher M."/>
            <person name="Ghai R."/>
            <person name="Kavagutti S V."/>
        </authorList>
    </citation>
    <scope>NUCLEOTIDE SEQUENCE</scope>
</reference>
<proteinExistence type="inferred from homology"/>
<dbReference type="Gene3D" id="1.20.970.10">
    <property type="entry name" value="Transferase, Pyrimidine Nucleoside Phosphorylase, Chain C"/>
    <property type="match status" value="1"/>
</dbReference>
<evidence type="ECO:0000256" key="1">
    <source>
        <dbReference type="ARBA" id="ARBA00022676"/>
    </source>
</evidence>
<dbReference type="SUPFAM" id="SSF52418">
    <property type="entry name" value="Nucleoside phosphorylase/phosphoribosyltransferase catalytic domain"/>
    <property type="match status" value="1"/>
</dbReference>
<dbReference type="InterPro" id="IPR035902">
    <property type="entry name" value="Nuc_phospho_transferase"/>
</dbReference>
<dbReference type="PANTHER" id="PTHR43285">
    <property type="entry name" value="ANTHRANILATE PHOSPHORIBOSYLTRANSFERASE"/>
    <property type="match status" value="1"/>
</dbReference>
<dbReference type="Pfam" id="PF00591">
    <property type="entry name" value="Glycos_transf_3"/>
    <property type="match status" value="1"/>
</dbReference>
<dbReference type="GO" id="GO:0004048">
    <property type="term" value="F:anthranilate phosphoribosyltransferase activity"/>
    <property type="evidence" value="ECO:0007669"/>
    <property type="project" value="InterPro"/>
</dbReference>
<dbReference type="PANTHER" id="PTHR43285:SF2">
    <property type="entry name" value="ANTHRANILATE PHOSPHORIBOSYLTRANSFERASE"/>
    <property type="match status" value="1"/>
</dbReference>
<feature type="domain" description="Glycosyl transferase family 3" evidence="3">
    <location>
        <begin position="76"/>
        <end position="316"/>
    </location>
</feature>
<keyword evidence="1" id="KW-0328">Glycosyltransferase</keyword>
<dbReference type="GO" id="GO:0000162">
    <property type="term" value="P:L-tryptophan biosynthetic process"/>
    <property type="evidence" value="ECO:0007669"/>
    <property type="project" value="InterPro"/>
</dbReference>
<evidence type="ECO:0000256" key="2">
    <source>
        <dbReference type="ARBA" id="ARBA00022679"/>
    </source>
</evidence>
<protein>
    <submittedName>
        <fullName evidence="5">Unannotated protein</fullName>
    </submittedName>
</protein>
<dbReference type="SUPFAM" id="SSF47648">
    <property type="entry name" value="Nucleoside phosphorylase/phosphoribosyltransferase N-terminal domain"/>
    <property type="match status" value="1"/>
</dbReference>